<dbReference type="InterPro" id="IPR011011">
    <property type="entry name" value="Znf_FYVE_PHD"/>
</dbReference>
<evidence type="ECO:0000256" key="1">
    <source>
        <dbReference type="ARBA" id="ARBA00022723"/>
    </source>
</evidence>
<evidence type="ECO:0000313" key="6">
    <source>
        <dbReference type="Proteomes" id="UP000583929"/>
    </source>
</evidence>
<feature type="compositionally biased region" description="Polar residues" evidence="4">
    <location>
        <begin position="39"/>
        <end position="60"/>
    </location>
</feature>
<dbReference type="AlphaFoldDB" id="A0A7J6GCG0"/>
<evidence type="ECO:0008006" key="7">
    <source>
        <dbReference type="Google" id="ProtNLM"/>
    </source>
</evidence>
<dbReference type="GO" id="GO:0008270">
    <property type="term" value="F:zinc ion binding"/>
    <property type="evidence" value="ECO:0007669"/>
    <property type="project" value="UniProtKB-KW"/>
</dbReference>
<feature type="compositionally biased region" description="Low complexity" evidence="4">
    <location>
        <begin position="61"/>
        <end position="70"/>
    </location>
</feature>
<accession>A0A7J6GCG0</accession>
<dbReference type="PANTHER" id="PTHR36486">
    <property type="entry name" value="OS01G0977800 PROTEIN"/>
    <property type="match status" value="1"/>
</dbReference>
<dbReference type="Proteomes" id="UP000583929">
    <property type="component" value="Unassembled WGS sequence"/>
</dbReference>
<reference evidence="5 6" key="1">
    <citation type="journal article" date="2020" name="bioRxiv">
        <title>Sequence and annotation of 42 cannabis genomes reveals extensive copy number variation in cannabinoid synthesis and pathogen resistance genes.</title>
        <authorList>
            <person name="Mckernan K.J."/>
            <person name="Helbert Y."/>
            <person name="Kane L.T."/>
            <person name="Ebling H."/>
            <person name="Zhang L."/>
            <person name="Liu B."/>
            <person name="Eaton Z."/>
            <person name="Mclaughlin S."/>
            <person name="Kingan S."/>
            <person name="Baybayan P."/>
            <person name="Concepcion G."/>
            <person name="Jordan M."/>
            <person name="Riva A."/>
            <person name="Barbazuk W."/>
            <person name="Harkins T."/>
        </authorList>
    </citation>
    <scope>NUCLEOTIDE SEQUENCE [LARGE SCALE GENOMIC DNA]</scope>
    <source>
        <strain evidence="6">cv. Jamaican Lion 4</strain>
        <tissue evidence="5">Leaf</tissue>
    </source>
</reference>
<organism evidence="5 6">
    <name type="scientific">Cannabis sativa</name>
    <name type="common">Hemp</name>
    <name type="synonym">Marijuana</name>
    <dbReference type="NCBI Taxonomy" id="3483"/>
    <lineage>
        <taxon>Eukaryota</taxon>
        <taxon>Viridiplantae</taxon>
        <taxon>Streptophyta</taxon>
        <taxon>Embryophyta</taxon>
        <taxon>Tracheophyta</taxon>
        <taxon>Spermatophyta</taxon>
        <taxon>Magnoliopsida</taxon>
        <taxon>eudicotyledons</taxon>
        <taxon>Gunneridae</taxon>
        <taxon>Pentapetalae</taxon>
        <taxon>rosids</taxon>
        <taxon>fabids</taxon>
        <taxon>Rosales</taxon>
        <taxon>Cannabaceae</taxon>
        <taxon>Cannabis</taxon>
    </lineage>
</organism>
<comment type="caution">
    <text evidence="5">The sequence shown here is derived from an EMBL/GenBank/DDBJ whole genome shotgun (WGS) entry which is preliminary data.</text>
</comment>
<keyword evidence="1" id="KW-0479">Metal-binding</keyword>
<evidence type="ECO:0000313" key="5">
    <source>
        <dbReference type="EMBL" id="KAF4380614.1"/>
    </source>
</evidence>
<dbReference type="PANTHER" id="PTHR36486:SF2">
    <property type="entry name" value="OS01G0977800 PROTEIN"/>
    <property type="match status" value="1"/>
</dbReference>
<keyword evidence="2" id="KW-0863">Zinc-finger</keyword>
<protein>
    <recommendedName>
        <fullName evidence="7">FYVE-type domain-containing protein</fullName>
    </recommendedName>
</protein>
<proteinExistence type="predicted"/>
<dbReference type="EMBL" id="JAATIQ010000118">
    <property type="protein sequence ID" value="KAF4380614.1"/>
    <property type="molecule type" value="Genomic_DNA"/>
</dbReference>
<evidence type="ECO:0000256" key="4">
    <source>
        <dbReference type="SAM" id="MobiDB-lite"/>
    </source>
</evidence>
<dbReference type="SUPFAM" id="SSF57903">
    <property type="entry name" value="FYVE/PHD zinc finger"/>
    <property type="match status" value="1"/>
</dbReference>
<dbReference type="InterPro" id="IPR053057">
    <property type="entry name" value="XLG_GTP-binding"/>
</dbReference>
<evidence type="ECO:0000256" key="2">
    <source>
        <dbReference type="ARBA" id="ARBA00022771"/>
    </source>
</evidence>
<feature type="region of interest" description="Disordered" evidence="4">
    <location>
        <begin position="39"/>
        <end position="75"/>
    </location>
</feature>
<keyword evidence="6" id="KW-1185">Reference proteome</keyword>
<evidence type="ECO:0000256" key="3">
    <source>
        <dbReference type="ARBA" id="ARBA00022833"/>
    </source>
</evidence>
<sequence>MGDNEKARITKARMELEELYSGIPDESVDLTFEDLASFNNLPQNKNPTTSTTNKLLQPTTSKVNSSSSVSDQKLQPHLKKIPSLDFSKALQASIDNHRHHYPLLQIKENDVIHPFSATSTSNKHGQGHVDVVNGRHGYINGGGVGGGDHRRGQNSSFIAESGFRQAVEMSSMARDYDVSMASTYQDRPGATGRRRPGIPHSKICAVCSTYIYIFRHRCLVCGRVYCRQCVKLGMGEMTEGRKCIQCLGKKFSQRYIQRAGETGCCCSRYPTVMRQAELKWAEKGPRRHSERALGRSAMMSATMMASMSKGPISPRTPNGLHASSEPNSFVMTPSYSTYSPSQHHYPF</sequence>
<gene>
    <name evidence="5" type="ORF">G4B88_008765</name>
</gene>
<keyword evidence="3" id="KW-0862">Zinc</keyword>
<name>A0A7J6GCG0_CANSA</name>
<feature type="region of interest" description="Disordered" evidence="4">
    <location>
        <begin position="307"/>
        <end position="326"/>
    </location>
</feature>